<keyword evidence="3" id="KW-1185">Reference proteome</keyword>
<dbReference type="Proteomes" id="UP000230423">
    <property type="component" value="Unassembled WGS sequence"/>
</dbReference>
<evidence type="ECO:0000313" key="2">
    <source>
        <dbReference type="EMBL" id="PIO77277.1"/>
    </source>
</evidence>
<evidence type="ECO:0000313" key="3">
    <source>
        <dbReference type="Proteomes" id="UP000230423"/>
    </source>
</evidence>
<name>A0A2G9V468_TELCI</name>
<reference evidence="2 3" key="1">
    <citation type="submission" date="2015-09" db="EMBL/GenBank/DDBJ databases">
        <title>Draft genome of the parasitic nematode Teladorsagia circumcincta isolate WARC Sus (inbred).</title>
        <authorList>
            <person name="Mitreva M."/>
        </authorList>
    </citation>
    <scope>NUCLEOTIDE SEQUENCE [LARGE SCALE GENOMIC DNA]</scope>
    <source>
        <strain evidence="2 3">S</strain>
    </source>
</reference>
<organism evidence="2 3">
    <name type="scientific">Teladorsagia circumcincta</name>
    <name type="common">Brown stomach worm</name>
    <name type="synonym">Ostertagia circumcincta</name>
    <dbReference type="NCBI Taxonomy" id="45464"/>
    <lineage>
        <taxon>Eukaryota</taxon>
        <taxon>Metazoa</taxon>
        <taxon>Ecdysozoa</taxon>
        <taxon>Nematoda</taxon>
        <taxon>Chromadorea</taxon>
        <taxon>Rhabditida</taxon>
        <taxon>Rhabditina</taxon>
        <taxon>Rhabditomorpha</taxon>
        <taxon>Strongyloidea</taxon>
        <taxon>Trichostrongylidae</taxon>
        <taxon>Teladorsagia</taxon>
    </lineage>
</organism>
<dbReference type="AlphaFoldDB" id="A0A2G9V468"/>
<protein>
    <submittedName>
        <fullName evidence="2">Uncharacterized protein</fullName>
    </submittedName>
</protein>
<keyword evidence="1" id="KW-0732">Signal</keyword>
<proteinExistence type="predicted"/>
<dbReference type="EMBL" id="KZ345005">
    <property type="protein sequence ID" value="PIO77277.1"/>
    <property type="molecule type" value="Genomic_DNA"/>
</dbReference>
<feature type="signal peptide" evidence="1">
    <location>
        <begin position="1"/>
        <end position="16"/>
    </location>
</feature>
<gene>
    <name evidence="2" type="ORF">TELCIR_00643</name>
</gene>
<evidence type="ECO:0000256" key="1">
    <source>
        <dbReference type="SAM" id="SignalP"/>
    </source>
</evidence>
<accession>A0A2G9V468</accession>
<sequence>MYGIPVLLALIYTTCAQYGVPARYPVGGYGAAPPPFNPPIYAKPVVLPELPAEYQINPKIEQIRFQLWPYPHRDRHWRESRSRENGCDDCHPLSNLCSPFDNNCMAPKVKYFNRRGCEEAIVDCGDTENYALMTSDNKFLNYGVAIERVIKCRGGRWISPDIYGDPTSFNSLRCMKNVTIG</sequence>
<feature type="chain" id="PRO_5013896952" evidence="1">
    <location>
        <begin position="17"/>
        <end position="181"/>
    </location>
</feature>